<organism evidence="2 3">
    <name type="scientific">Rhizobium sullae</name>
    <name type="common">Rhizobium hedysari</name>
    <dbReference type="NCBI Taxonomy" id="50338"/>
    <lineage>
        <taxon>Bacteria</taxon>
        <taxon>Pseudomonadati</taxon>
        <taxon>Pseudomonadota</taxon>
        <taxon>Alphaproteobacteria</taxon>
        <taxon>Hyphomicrobiales</taxon>
        <taxon>Rhizobiaceae</taxon>
        <taxon>Rhizobium/Agrobacterium group</taxon>
        <taxon>Rhizobium</taxon>
    </lineage>
</organism>
<dbReference type="AlphaFoldDB" id="A0A4R3QC20"/>
<accession>A0A4R3QC20</accession>
<dbReference type="NCBIfam" id="NF033537">
    <property type="entry name" value="lasso_biosyn_B2"/>
    <property type="match status" value="1"/>
</dbReference>
<comment type="caution">
    <text evidence="2">The sequence shown here is derived from an EMBL/GenBank/DDBJ whole genome shotgun (WGS) entry which is preliminary data.</text>
</comment>
<evidence type="ECO:0000259" key="1">
    <source>
        <dbReference type="Pfam" id="PF13471"/>
    </source>
</evidence>
<gene>
    <name evidence="2" type="ORF">EV132_103317</name>
</gene>
<dbReference type="InterPro" id="IPR053521">
    <property type="entry name" value="McjB-like"/>
</dbReference>
<dbReference type="Proteomes" id="UP000294576">
    <property type="component" value="Unassembled WGS sequence"/>
</dbReference>
<evidence type="ECO:0000313" key="2">
    <source>
        <dbReference type="EMBL" id="TCU18197.1"/>
    </source>
</evidence>
<evidence type="ECO:0000313" key="3">
    <source>
        <dbReference type="Proteomes" id="UP000294576"/>
    </source>
</evidence>
<dbReference type="InterPro" id="IPR032708">
    <property type="entry name" value="McjB_C"/>
</dbReference>
<proteinExistence type="predicted"/>
<name>A0A4R3QC20_RHISU</name>
<reference evidence="2 3" key="1">
    <citation type="submission" date="2019-03" db="EMBL/GenBank/DDBJ databases">
        <title>Genomic Encyclopedia of Type Strains, Phase IV (KMG-V): Genome sequencing to study the core and pangenomes of soil and plant-associated prokaryotes.</title>
        <authorList>
            <person name="Whitman W."/>
        </authorList>
    </citation>
    <scope>NUCLEOTIDE SEQUENCE [LARGE SCALE GENOMIC DNA]</scope>
    <source>
        <strain evidence="2 3">Hc14</strain>
    </source>
</reference>
<feature type="domain" description="Microcin J25-processing protein McjB C-terminal" evidence="1">
    <location>
        <begin position="60"/>
        <end position="167"/>
    </location>
</feature>
<dbReference type="RefSeq" id="WP_165928127.1">
    <property type="nucleotide sequence ID" value="NZ_SMBH01000003.1"/>
</dbReference>
<dbReference type="Pfam" id="PF13471">
    <property type="entry name" value="Transglut_core3"/>
    <property type="match status" value="1"/>
</dbReference>
<dbReference type="EMBL" id="SMBH01000003">
    <property type="protein sequence ID" value="TCU18197.1"/>
    <property type="molecule type" value="Genomic_DNA"/>
</dbReference>
<sequence length="180" mass="20608">MEVHLDLDQNRYSGIPLRQEPVDFCAMSSVFRDYSTHAFEASEDVLLFPRFQWVSLRARAYRWRSIKSIAKDAEKCTKKMAKMPATPHEDIAILIAIYNRLKTFRIFPLSCIPDSLACLFFLVNEGCKANFVIGVRENPFMAHAWLEINGAVANDVVANVFHYTPILETANEDYLRQVSG</sequence>
<protein>
    <submittedName>
        <fullName evidence="2">Transglutaminase superfamily protein</fullName>
    </submittedName>
</protein>